<dbReference type="EMBL" id="JALNTZ010000006">
    <property type="protein sequence ID" value="KAJ3648935.1"/>
    <property type="molecule type" value="Genomic_DNA"/>
</dbReference>
<dbReference type="SMART" id="SM00248">
    <property type="entry name" value="ANK"/>
    <property type="match status" value="4"/>
</dbReference>
<keyword evidence="6" id="KW-0407">Ion channel</keyword>
<keyword evidence="3" id="KW-0677">Repeat</keyword>
<sequence length="791" mass="92099">MSTEAKEIHVREKTKLVLDHLEKAEIEKAQQIILKNKEILRYNFGLINFIPLIPRIRFSRKIPKNNDALKMVIDSGFLIFTEEDNVDELLFFAAAKCDIDKLKYCIDNILEKNPEGINQVREGDTSLMFLIKYGNIPDEKYPECMKTLVDAGVDVNRNDYFSHNPITFLVGLYSRYINRTIKDDLVIRNLQKCIEILLDTRTIDITSLKLKNSDTSVKDSLKALQFKGVEYYETKSEDENEKDILFKFLINNDEKSFVKSKHVSKFLDADDGNNTLLQLCCEKNLKEAAKFLIQKGVDVCKTTERNPKTPLELAARRNHPEIFEDLLSTNKYIIDEPLFLIFLRSRPKHIKAKYFDEILKYKNIDVNLKSNNGNTPLHYAIIFSSTEAIQVLLQRGASLIVENDSKKCPLDYISSEDLENYFNRCIIPDTYNDINNGKYEVALNYRNLIDMNETCISSELTIVEKICNSSKLCGLLNHPLISSFINIKWKLAEPTYKYLFIFHVMFYIVSILSFINLNLLNYLALPLAFVYGGRIWLTFNWNNKLSEIVDIFVSTIIFVSFFVPSNILKYQLGILATIFMAFSFHLYWRFNPNFPQFHAVLINIFTHLLSYLFYILSLIVFFGAAFHIFYLIWQEDHTNYSNNFLNDMKSMSPFFYLLCVFAVFVGVMFIMTIINSITYLQLNSENLKNSFQVLGYKNTLIFLRNVEILHKTKGKGLIKNPFIFDEVVAKDQDENTTVADVNKKKQKKAKKVKNRFLVNFYVNTNKFSFEKLFSINLTDVTITKIKRALNR</sequence>
<dbReference type="InterPro" id="IPR036770">
    <property type="entry name" value="Ankyrin_rpt-contain_sf"/>
</dbReference>
<evidence type="ECO:0000256" key="2">
    <source>
        <dbReference type="ARBA" id="ARBA00022606"/>
    </source>
</evidence>
<feature type="transmembrane region" description="Helical" evidence="8">
    <location>
        <begin position="522"/>
        <end position="539"/>
    </location>
</feature>
<gene>
    <name evidence="9" type="ORF">Zmor_020702</name>
</gene>
<keyword evidence="8" id="KW-0812">Transmembrane</keyword>
<dbReference type="PANTHER" id="PTHR47143">
    <property type="entry name" value="TRANSIENT RECEPTOR POTENTIAL CATION CHANNEL PROTEIN PAINLESS"/>
    <property type="match status" value="1"/>
</dbReference>
<evidence type="ECO:0000256" key="4">
    <source>
        <dbReference type="ARBA" id="ARBA00023043"/>
    </source>
</evidence>
<dbReference type="GO" id="GO:1902495">
    <property type="term" value="C:transmembrane transporter complex"/>
    <property type="evidence" value="ECO:0007669"/>
    <property type="project" value="TreeGrafter"/>
</dbReference>
<feature type="transmembrane region" description="Helical" evidence="8">
    <location>
        <begin position="545"/>
        <end position="563"/>
    </location>
</feature>
<dbReference type="Proteomes" id="UP001168821">
    <property type="component" value="Unassembled WGS sequence"/>
</dbReference>
<evidence type="ECO:0008006" key="11">
    <source>
        <dbReference type="Google" id="ProtNLM"/>
    </source>
</evidence>
<dbReference type="AlphaFoldDB" id="A0AA38M9X7"/>
<dbReference type="PANTHER" id="PTHR47143:SF4">
    <property type="entry name" value="TRANSIENT RECEPTOR POTENTIAL CATION CHANNEL PROTEIN PAINLESS"/>
    <property type="match status" value="1"/>
</dbReference>
<organism evidence="9 10">
    <name type="scientific">Zophobas morio</name>
    <dbReference type="NCBI Taxonomy" id="2755281"/>
    <lineage>
        <taxon>Eukaryota</taxon>
        <taxon>Metazoa</taxon>
        <taxon>Ecdysozoa</taxon>
        <taxon>Arthropoda</taxon>
        <taxon>Hexapoda</taxon>
        <taxon>Insecta</taxon>
        <taxon>Pterygota</taxon>
        <taxon>Neoptera</taxon>
        <taxon>Endopterygota</taxon>
        <taxon>Coleoptera</taxon>
        <taxon>Polyphaga</taxon>
        <taxon>Cucujiformia</taxon>
        <taxon>Tenebrionidae</taxon>
        <taxon>Zophobas</taxon>
    </lineage>
</organism>
<dbReference type="GO" id="GO:0034220">
    <property type="term" value="P:monoatomic ion transmembrane transport"/>
    <property type="evidence" value="ECO:0007669"/>
    <property type="project" value="UniProtKB-KW"/>
</dbReference>
<keyword evidence="8" id="KW-1133">Transmembrane helix</keyword>
<keyword evidence="10" id="KW-1185">Reference proteome</keyword>
<accession>A0AA38M9X7</accession>
<dbReference type="PROSITE" id="PS50297">
    <property type="entry name" value="ANK_REP_REGION"/>
    <property type="match status" value="1"/>
</dbReference>
<protein>
    <recommendedName>
        <fullName evidence="11">Transient receptor potential cation channel protein painless</fullName>
    </recommendedName>
</protein>
<evidence type="ECO:0000256" key="7">
    <source>
        <dbReference type="PROSITE-ProRule" id="PRU00023"/>
    </source>
</evidence>
<feature type="repeat" description="ANK" evidence="7">
    <location>
        <begin position="372"/>
        <end position="404"/>
    </location>
</feature>
<dbReference type="InterPro" id="IPR002110">
    <property type="entry name" value="Ankyrin_rpt"/>
</dbReference>
<dbReference type="GO" id="GO:0022857">
    <property type="term" value="F:transmembrane transporter activity"/>
    <property type="evidence" value="ECO:0007669"/>
    <property type="project" value="TreeGrafter"/>
</dbReference>
<reference evidence="9" key="1">
    <citation type="journal article" date="2023" name="G3 (Bethesda)">
        <title>Whole genome assemblies of Zophobas morio and Tenebrio molitor.</title>
        <authorList>
            <person name="Kaur S."/>
            <person name="Stinson S.A."/>
            <person name="diCenzo G.C."/>
        </authorList>
    </citation>
    <scope>NUCLEOTIDE SEQUENCE</scope>
    <source>
        <strain evidence="9">QUZm001</strain>
    </source>
</reference>
<evidence type="ECO:0000313" key="10">
    <source>
        <dbReference type="Proteomes" id="UP001168821"/>
    </source>
</evidence>
<keyword evidence="4 7" id="KW-0040">ANK repeat</keyword>
<feature type="transmembrane region" description="Helical" evidence="8">
    <location>
        <begin position="570"/>
        <end position="588"/>
    </location>
</feature>
<evidence type="ECO:0000256" key="8">
    <source>
        <dbReference type="SAM" id="Phobius"/>
    </source>
</evidence>
<comment type="caution">
    <text evidence="9">The sequence shown here is derived from an EMBL/GenBank/DDBJ whole genome shotgun (WGS) entry which is preliminary data.</text>
</comment>
<feature type="transmembrane region" description="Helical" evidence="8">
    <location>
        <begin position="608"/>
        <end position="633"/>
    </location>
</feature>
<keyword evidence="1" id="KW-0813">Transport</keyword>
<dbReference type="PROSITE" id="PS50088">
    <property type="entry name" value="ANK_REPEAT"/>
    <property type="match status" value="2"/>
</dbReference>
<dbReference type="InterPro" id="IPR052076">
    <property type="entry name" value="TRP_cation_channel"/>
</dbReference>
<name>A0AA38M9X7_9CUCU</name>
<proteinExistence type="predicted"/>
<keyword evidence="5" id="KW-0406">Ion transport</keyword>
<keyword evidence="8" id="KW-0472">Membrane</keyword>
<keyword evidence="2" id="KW-0716">Sensory transduction</keyword>
<evidence type="ECO:0000256" key="5">
    <source>
        <dbReference type="ARBA" id="ARBA00023065"/>
    </source>
</evidence>
<dbReference type="SUPFAM" id="SSF48403">
    <property type="entry name" value="Ankyrin repeat"/>
    <property type="match status" value="1"/>
</dbReference>
<feature type="repeat" description="ANK" evidence="7">
    <location>
        <begin position="122"/>
        <end position="160"/>
    </location>
</feature>
<evidence type="ECO:0000256" key="6">
    <source>
        <dbReference type="ARBA" id="ARBA00023303"/>
    </source>
</evidence>
<dbReference type="Gene3D" id="1.25.40.20">
    <property type="entry name" value="Ankyrin repeat-containing domain"/>
    <property type="match status" value="3"/>
</dbReference>
<evidence type="ECO:0000313" key="9">
    <source>
        <dbReference type="EMBL" id="KAJ3648935.1"/>
    </source>
</evidence>
<evidence type="ECO:0000256" key="1">
    <source>
        <dbReference type="ARBA" id="ARBA00022448"/>
    </source>
</evidence>
<feature type="transmembrane region" description="Helical" evidence="8">
    <location>
        <begin position="654"/>
        <end position="674"/>
    </location>
</feature>
<feature type="transmembrane region" description="Helical" evidence="8">
    <location>
        <begin position="496"/>
        <end position="515"/>
    </location>
</feature>
<dbReference type="Pfam" id="PF12796">
    <property type="entry name" value="Ank_2"/>
    <property type="match status" value="1"/>
</dbReference>
<dbReference type="Pfam" id="PF13637">
    <property type="entry name" value="Ank_4"/>
    <property type="match status" value="1"/>
</dbReference>
<evidence type="ECO:0000256" key="3">
    <source>
        <dbReference type="ARBA" id="ARBA00022737"/>
    </source>
</evidence>